<dbReference type="Gene3D" id="3.40.50.720">
    <property type="entry name" value="NAD(P)-binding Rossmann-like Domain"/>
    <property type="match status" value="1"/>
</dbReference>
<dbReference type="Proteomes" id="UP001346149">
    <property type="component" value="Unassembled WGS sequence"/>
</dbReference>
<feature type="compositionally biased region" description="Low complexity" evidence="1">
    <location>
        <begin position="105"/>
        <end position="116"/>
    </location>
</feature>
<evidence type="ECO:0000313" key="3">
    <source>
        <dbReference type="Proteomes" id="UP001346149"/>
    </source>
</evidence>
<dbReference type="PANTHER" id="PTHR43431">
    <property type="entry name" value="OXIDOREDUCTASE, SHORT CHAIN DEHYDROGENASE/REDUCTASE FAMILY (AFU_ORTHOLOGUE AFUA_5G14000)"/>
    <property type="match status" value="1"/>
</dbReference>
<accession>A0AAN7KIF3</accession>
<dbReference type="PANTHER" id="PTHR43431:SF1">
    <property type="entry name" value="OS08G0476300 PROTEIN"/>
    <property type="match status" value="1"/>
</dbReference>
<dbReference type="AlphaFoldDB" id="A0AAN7KIF3"/>
<dbReference type="InterPro" id="IPR036291">
    <property type="entry name" value="NAD(P)-bd_dom_sf"/>
</dbReference>
<proteinExistence type="predicted"/>
<comment type="caution">
    <text evidence="2">The sequence shown here is derived from an EMBL/GenBank/DDBJ whole genome shotgun (WGS) entry which is preliminary data.</text>
</comment>
<keyword evidence="3" id="KW-1185">Reference proteome</keyword>
<evidence type="ECO:0000313" key="2">
    <source>
        <dbReference type="EMBL" id="KAK4765278.1"/>
    </source>
</evidence>
<gene>
    <name evidence="2" type="ORF">SAY86_026368</name>
</gene>
<reference evidence="2 3" key="1">
    <citation type="journal article" date="2023" name="Hortic Res">
        <title>Pangenome of water caltrop reveals structural variations and asymmetric subgenome divergence after allopolyploidization.</title>
        <authorList>
            <person name="Zhang X."/>
            <person name="Chen Y."/>
            <person name="Wang L."/>
            <person name="Yuan Y."/>
            <person name="Fang M."/>
            <person name="Shi L."/>
            <person name="Lu R."/>
            <person name="Comes H.P."/>
            <person name="Ma Y."/>
            <person name="Chen Y."/>
            <person name="Huang G."/>
            <person name="Zhou Y."/>
            <person name="Zheng Z."/>
            <person name="Qiu Y."/>
        </authorList>
    </citation>
    <scope>NUCLEOTIDE SEQUENCE [LARGE SCALE GENOMIC DNA]</scope>
    <source>
        <strain evidence="2">F231</strain>
    </source>
</reference>
<dbReference type="EMBL" id="JAXQNO010000023">
    <property type="protein sequence ID" value="KAK4765278.1"/>
    <property type="molecule type" value="Genomic_DNA"/>
</dbReference>
<organism evidence="2 3">
    <name type="scientific">Trapa natans</name>
    <name type="common">Water chestnut</name>
    <dbReference type="NCBI Taxonomy" id="22666"/>
    <lineage>
        <taxon>Eukaryota</taxon>
        <taxon>Viridiplantae</taxon>
        <taxon>Streptophyta</taxon>
        <taxon>Embryophyta</taxon>
        <taxon>Tracheophyta</taxon>
        <taxon>Spermatophyta</taxon>
        <taxon>Magnoliopsida</taxon>
        <taxon>eudicotyledons</taxon>
        <taxon>Gunneridae</taxon>
        <taxon>Pentapetalae</taxon>
        <taxon>rosids</taxon>
        <taxon>malvids</taxon>
        <taxon>Myrtales</taxon>
        <taxon>Lythraceae</taxon>
        <taxon>Trapa</taxon>
    </lineage>
</organism>
<sequence>MRSMVSSSSSKGIAAIVGVGPNLGRSITRKFAHEGYVVAILASDLGRLSRFADEIARDEKAQVFAIRIDCSDSRLQRLLARTMAALQLLRPPRGLLREVPRRLPSPRSAPSTAPSR</sequence>
<protein>
    <submittedName>
        <fullName evidence="2">Uncharacterized protein</fullName>
    </submittedName>
</protein>
<feature type="region of interest" description="Disordered" evidence="1">
    <location>
        <begin position="97"/>
        <end position="116"/>
    </location>
</feature>
<name>A0AAN7KIF3_TRANT</name>
<dbReference type="SUPFAM" id="SSF51735">
    <property type="entry name" value="NAD(P)-binding Rossmann-fold domains"/>
    <property type="match status" value="1"/>
</dbReference>
<evidence type="ECO:0000256" key="1">
    <source>
        <dbReference type="SAM" id="MobiDB-lite"/>
    </source>
</evidence>